<comment type="caution">
    <text evidence="3">The sequence shown here is derived from an EMBL/GenBank/DDBJ whole genome shotgun (WGS) entry which is preliminary data.</text>
</comment>
<dbReference type="SUPFAM" id="SSF52540">
    <property type="entry name" value="P-loop containing nucleoside triphosphate hydrolases"/>
    <property type="match status" value="1"/>
</dbReference>
<evidence type="ECO:0000313" key="4">
    <source>
        <dbReference type="Proteomes" id="UP000253426"/>
    </source>
</evidence>
<keyword evidence="3" id="KW-0808">Transferase</keyword>
<dbReference type="SMART" id="SM00471">
    <property type="entry name" value="HDc"/>
    <property type="match status" value="1"/>
</dbReference>
<dbReference type="InterPro" id="IPR006675">
    <property type="entry name" value="HDIG_dom"/>
</dbReference>
<dbReference type="GO" id="GO:0000166">
    <property type="term" value="F:nucleotide binding"/>
    <property type="evidence" value="ECO:0007669"/>
    <property type="project" value="UniProtKB-KW"/>
</dbReference>
<keyword evidence="4" id="KW-1185">Reference proteome</keyword>
<dbReference type="Gene3D" id="1.10.3090.10">
    <property type="entry name" value="cca-adding enzyme, domain 2"/>
    <property type="match status" value="1"/>
</dbReference>
<dbReference type="Proteomes" id="UP000253426">
    <property type="component" value="Unassembled WGS sequence"/>
</dbReference>
<dbReference type="PROSITE" id="PS51831">
    <property type="entry name" value="HD"/>
    <property type="match status" value="1"/>
</dbReference>
<accession>A0A366HI19</accession>
<dbReference type="AlphaFoldDB" id="A0A366HI19"/>
<dbReference type="CDD" id="cd00077">
    <property type="entry name" value="HDc"/>
    <property type="match status" value="1"/>
</dbReference>
<dbReference type="NCBIfam" id="TIGR00277">
    <property type="entry name" value="HDIG"/>
    <property type="match status" value="1"/>
</dbReference>
<keyword evidence="1" id="KW-0547">Nucleotide-binding</keyword>
<protein>
    <submittedName>
        <fullName evidence="3">Putative nucleotidyltransferase with HDIG domain</fullName>
    </submittedName>
</protein>
<dbReference type="Pfam" id="PF01966">
    <property type="entry name" value="HD"/>
    <property type="match status" value="1"/>
</dbReference>
<name>A0A366HI19_9BACT</name>
<dbReference type="Pfam" id="PF13671">
    <property type="entry name" value="AAA_33"/>
    <property type="match status" value="1"/>
</dbReference>
<dbReference type="InterPro" id="IPR003607">
    <property type="entry name" value="HD/PDEase_dom"/>
</dbReference>
<dbReference type="GO" id="GO:0016740">
    <property type="term" value="F:transferase activity"/>
    <property type="evidence" value="ECO:0007669"/>
    <property type="project" value="UniProtKB-KW"/>
</dbReference>
<evidence type="ECO:0000259" key="2">
    <source>
        <dbReference type="PROSITE" id="PS51831"/>
    </source>
</evidence>
<dbReference type="InterPro" id="IPR027417">
    <property type="entry name" value="P-loop_NTPase"/>
</dbReference>
<reference evidence="3 4" key="1">
    <citation type="submission" date="2018-06" db="EMBL/GenBank/DDBJ databases">
        <title>Genomic Encyclopedia of Type Strains, Phase IV (KMG-IV): sequencing the most valuable type-strain genomes for metagenomic binning, comparative biology and taxonomic classification.</title>
        <authorList>
            <person name="Goeker M."/>
        </authorList>
    </citation>
    <scope>NUCLEOTIDE SEQUENCE [LARGE SCALE GENOMIC DNA]</scope>
    <source>
        <strain evidence="3 4">DSM 25532</strain>
    </source>
</reference>
<evidence type="ECO:0000256" key="1">
    <source>
        <dbReference type="ARBA" id="ARBA00022741"/>
    </source>
</evidence>
<dbReference type="InterPro" id="IPR006674">
    <property type="entry name" value="HD_domain"/>
</dbReference>
<feature type="domain" description="HD" evidence="2">
    <location>
        <begin position="43"/>
        <end position="154"/>
    </location>
</feature>
<proteinExistence type="predicted"/>
<dbReference type="RefSeq" id="WP_113959532.1">
    <property type="nucleotide sequence ID" value="NZ_QNRR01000006.1"/>
</dbReference>
<organism evidence="3 4">
    <name type="scientific">Roseimicrobium gellanilyticum</name>
    <dbReference type="NCBI Taxonomy" id="748857"/>
    <lineage>
        <taxon>Bacteria</taxon>
        <taxon>Pseudomonadati</taxon>
        <taxon>Verrucomicrobiota</taxon>
        <taxon>Verrucomicrobiia</taxon>
        <taxon>Verrucomicrobiales</taxon>
        <taxon>Verrucomicrobiaceae</taxon>
        <taxon>Roseimicrobium</taxon>
    </lineage>
</organism>
<dbReference type="PANTHER" id="PTHR47545">
    <property type="entry name" value="MULTIFUNCTIONAL CCA PROTEIN"/>
    <property type="match status" value="1"/>
</dbReference>
<dbReference type="Gene3D" id="3.40.50.300">
    <property type="entry name" value="P-loop containing nucleotide triphosphate hydrolases"/>
    <property type="match status" value="1"/>
</dbReference>
<dbReference type="PANTHER" id="PTHR47545:SF1">
    <property type="entry name" value="MULTIFUNCTIONAL CCA PROTEIN"/>
    <property type="match status" value="1"/>
</dbReference>
<evidence type="ECO:0000313" key="3">
    <source>
        <dbReference type="EMBL" id="RBP42396.1"/>
    </source>
</evidence>
<gene>
    <name evidence="3" type="ORF">DES53_106102</name>
</gene>
<dbReference type="SUPFAM" id="SSF109604">
    <property type="entry name" value="HD-domain/PDEase-like"/>
    <property type="match status" value="1"/>
</dbReference>
<dbReference type="EMBL" id="QNRR01000006">
    <property type="protein sequence ID" value="RBP42396.1"/>
    <property type="molecule type" value="Genomic_DNA"/>
</dbReference>
<dbReference type="OrthoDB" id="9805698at2"/>
<sequence>MRNWQDILKSTNAELLAWAGQTSWAHDMRSCQQDSEWHAEGDVWTHTTMVWHQVEMLDEYADLDRLSQLKLLFTALLHDAGKPATTARDPESGRLRSPKHSIVGASLARQVLREVGCPLELREEIAHLVRYHGRPPYLLEKSAPEHEVIRLSCLLRNRLLYLFALADTRGRDTREMSRPEEALHLWQDLATELHCLDAPYDFANGQARFLFLRQAGGNLHYIPHEDYRCAVTMMCGLPGAGKDTWLAKYRPTLPVVALDAIREDLDVDATDNQGHVIQEARERCRQHLRAGADFAFNATNVTTSVRKKWIDLFADYGARIEIVHIEPTLTTVLRQNAKRPDPVPSSVIHKLAAKMEVPDITECHGITFVEGS</sequence>
<dbReference type="InterPro" id="IPR050124">
    <property type="entry name" value="tRNA_CCA-adding_enzyme"/>
</dbReference>